<name>A0A0S2I0J1_9BACT</name>
<evidence type="ECO:0008006" key="4">
    <source>
        <dbReference type="Google" id="ProtNLM"/>
    </source>
</evidence>
<sequence>MAKKSFKKGVKNVIDSIDAGKEQASSPKKQPAAKTQKKAASQKTKPARIKFGPAYTVQNSNELKSTLETALKSKEKIEITSVKITEIDVAFIQLLMAFDEEAKKQKRAVDYDIRLSSDVIQMLNTIGMKDAMTVFTKQ</sequence>
<reference evidence="2 3" key="1">
    <citation type="submission" date="2015-11" db="EMBL/GenBank/DDBJ databases">
        <title>Description and complete genome sequence of a novel strain predominating in hypersaline microbial mats and representing a new family of the Bacteriodetes phylum.</title>
        <authorList>
            <person name="Spring S."/>
            <person name="Bunk B."/>
            <person name="Sproer C."/>
            <person name="Klenk H.-P."/>
        </authorList>
    </citation>
    <scope>NUCLEOTIDE SEQUENCE [LARGE SCALE GENOMIC DNA]</scope>
    <source>
        <strain evidence="2 3">L21-Spi-D4</strain>
    </source>
</reference>
<evidence type="ECO:0000313" key="3">
    <source>
        <dbReference type="Proteomes" id="UP000064893"/>
    </source>
</evidence>
<accession>A0A0S2I0J1</accession>
<dbReference type="Proteomes" id="UP000064893">
    <property type="component" value="Chromosome"/>
</dbReference>
<gene>
    <name evidence="2" type="ORF">L21SP5_02222</name>
</gene>
<dbReference type="EMBL" id="CP013118">
    <property type="protein sequence ID" value="ALO15855.1"/>
    <property type="molecule type" value="Genomic_DNA"/>
</dbReference>
<feature type="compositionally biased region" description="Low complexity" evidence="1">
    <location>
        <begin position="26"/>
        <end position="44"/>
    </location>
</feature>
<dbReference type="InterPro" id="IPR036513">
    <property type="entry name" value="STAS_dom_sf"/>
</dbReference>
<evidence type="ECO:0000313" key="2">
    <source>
        <dbReference type="EMBL" id="ALO15855.1"/>
    </source>
</evidence>
<dbReference type="AlphaFoldDB" id="A0A0S2I0J1"/>
<feature type="region of interest" description="Disordered" evidence="1">
    <location>
        <begin position="17"/>
        <end position="46"/>
    </location>
</feature>
<dbReference type="KEGG" id="blq:L21SP5_02222"/>
<dbReference type="Gene3D" id="3.30.750.24">
    <property type="entry name" value="STAS domain"/>
    <property type="match status" value="1"/>
</dbReference>
<proteinExistence type="predicted"/>
<protein>
    <recommendedName>
        <fullName evidence="4">STAS domain-containing protein</fullName>
    </recommendedName>
</protein>
<evidence type="ECO:0000256" key="1">
    <source>
        <dbReference type="SAM" id="MobiDB-lite"/>
    </source>
</evidence>
<dbReference type="RefSeq" id="WP_057953277.1">
    <property type="nucleotide sequence ID" value="NZ_CP013118.1"/>
</dbReference>
<keyword evidence="3" id="KW-1185">Reference proteome</keyword>
<dbReference type="STRING" id="1307839.L21SP5_02222"/>
<dbReference type="OrthoDB" id="7576888at2"/>
<organism evidence="2 3">
    <name type="scientific">Salinivirga cyanobacteriivorans</name>
    <dbReference type="NCBI Taxonomy" id="1307839"/>
    <lineage>
        <taxon>Bacteria</taxon>
        <taxon>Pseudomonadati</taxon>
        <taxon>Bacteroidota</taxon>
        <taxon>Bacteroidia</taxon>
        <taxon>Bacteroidales</taxon>
        <taxon>Salinivirgaceae</taxon>
        <taxon>Salinivirga</taxon>
    </lineage>
</organism>